<name>A0AAN0RFB7_9PROT</name>
<feature type="region of interest" description="Disordered" evidence="1">
    <location>
        <begin position="133"/>
        <end position="185"/>
    </location>
</feature>
<dbReference type="EMBL" id="CP003181">
    <property type="protein sequence ID" value="AHJ63978.1"/>
    <property type="molecule type" value="Genomic_DNA"/>
</dbReference>
<protein>
    <submittedName>
        <fullName evidence="2">Uncharacterized protein</fullName>
    </submittedName>
</protein>
<dbReference type="Proteomes" id="UP000019438">
    <property type="component" value="Chromosome"/>
</dbReference>
<accession>A0AAN0RFB7</accession>
<evidence type="ECO:0000313" key="3">
    <source>
        <dbReference type="Proteomes" id="UP000019438"/>
    </source>
</evidence>
<feature type="compositionally biased region" description="Polar residues" evidence="1">
    <location>
        <begin position="145"/>
        <end position="154"/>
    </location>
</feature>
<evidence type="ECO:0000313" key="2">
    <source>
        <dbReference type="EMBL" id="AHJ63978.1"/>
    </source>
</evidence>
<organism evidence="2 3">
    <name type="scientific">Granulibacter bethesdensis</name>
    <dbReference type="NCBI Taxonomy" id="364410"/>
    <lineage>
        <taxon>Bacteria</taxon>
        <taxon>Pseudomonadati</taxon>
        <taxon>Pseudomonadota</taxon>
        <taxon>Alphaproteobacteria</taxon>
        <taxon>Acetobacterales</taxon>
        <taxon>Acetobacteraceae</taxon>
        <taxon>Granulibacter</taxon>
    </lineage>
</organism>
<gene>
    <name evidence="2" type="ORF">GbCGDNIH3_2085</name>
</gene>
<sequence>MIAVLSSLSGYSGCYRSRKLVMRRLTLLGIMLSLSGCGFGDFLSDTHTFRSNPNGPIGSSPNMLRVQGQRTVTTPLTTEPGDVWPGPIPPTPTLSDLQKQQNSVAPELGGVRRTPNMPLGTGVMPSPAPYKPMPEGNGAVKGTEPGSTGRNTDGQIIVPNGNGTSTVIEPDGTVRTIPTPKDKTR</sequence>
<evidence type="ECO:0000256" key="1">
    <source>
        <dbReference type="SAM" id="MobiDB-lite"/>
    </source>
</evidence>
<dbReference type="AlphaFoldDB" id="A0AAN0RFB7"/>
<dbReference type="KEGG" id="gbc:GbCGDNIH3_2085"/>
<proteinExistence type="predicted"/>
<reference evidence="3" key="1">
    <citation type="submission" date="2012-06" db="EMBL/GenBank/DDBJ databases">
        <title>Genome analysis of multiple Granulibacter bethesdensis isolates demonstrates substantial genome diversity.</title>
        <authorList>
            <person name="Greenberg D.E."/>
            <person name="Porcella S.F."/>
            <person name="Zarember K."/>
            <person name="Zelazny A.M."/>
            <person name="Bruno D."/>
            <person name="Martens C."/>
            <person name="Barbian K.D."/>
            <person name="Jaske E."/>
            <person name="Holland S.M."/>
        </authorList>
    </citation>
    <scope>NUCLEOTIDE SEQUENCE [LARGE SCALE GENOMIC DNA]</scope>
    <source>
        <strain evidence="3">CGDNIH3</strain>
    </source>
</reference>